<dbReference type="GO" id="GO:0005524">
    <property type="term" value="F:ATP binding"/>
    <property type="evidence" value="ECO:0007669"/>
    <property type="project" value="InterPro"/>
</dbReference>
<keyword evidence="1 4" id="KW-0812">Transmembrane</keyword>
<evidence type="ECO:0000256" key="1">
    <source>
        <dbReference type="ARBA" id="ARBA00022692"/>
    </source>
</evidence>
<dbReference type="GO" id="GO:0016020">
    <property type="term" value="C:membrane"/>
    <property type="evidence" value="ECO:0007669"/>
    <property type="project" value="InterPro"/>
</dbReference>
<dbReference type="InterPro" id="IPR036640">
    <property type="entry name" value="ABC1_TM_sf"/>
</dbReference>
<evidence type="ECO:0000313" key="5">
    <source>
        <dbReference type="EMBL" id="KAK2157052.1"/>
    </source>
</evidence>
<proteinExistence type="predicted"/>
<dbReference type="EMBL" id="JAODUO010001916">
    <property type="protein sequence ID" value="KAK2157052.1"/>
    <property type="molecule type" value="Genomic_DNA"/>
</dbReference>
<keyword evidence="6" id="KW-1185">Reference proteome</keyword>
<keyword evidence="3 4" id="KW-0472">Membrane</keyword>
<protein>
    <submittedName>
        <fullName evidence="5">Uncharacterized protein</fullName>
    </submittedName>
</protein>
<evidence type="ECO:0000256" key="4">
    <source>
        <dbReference type="SAM" id="Phobius"/>
    </source>
</evidence>
<feature type="transmembrane region" description="Helical" evidence="4">
    <location>
        <begin position="38"/>
        <end position="60"/>
    </location>
</feature>
<dbReference type="Gene3D" id="1.20.1560.10">
    <property type="entry name" value="ABC transporter type 1, transmembrane domain"/>
    <property type="match status" value="1"/>
</dbReference>
<accession>A0AAD9JQF4</accession>
<gene>
    <name evidence="5" type="ORF">NP493_1916g00011</name>
</gene>
<evidence type="ECO:0000256" key="2">
    <source>
        <dbReference type="ARBA" id="ARBA00022989"/>
    </source>
</evidence>
<sequence length="95" mass="10567">MRSGGVYHQLFTSQETTKCSGMADIHRLFRLSTEEWPYLLFGLLATAVAGCTQVSFAVIFSEILGVSFTCTYTGLEQSKVHAFHKGHGQRTLNYS</sequence>
<comment type="caution">
    <text evidence="5">The sequence shown here is derived from an EMBL/GenBank/DDBJ whole genome shotgun (WGS) entry which is preliminary data.</text>
</comment>
<name>A0AAD9JQF4_RIDPI</name>
<evidence type="ECO:0000256" key="3">
    <source>
        <dbReference type="ARBA" id="ARBA00023136"/>
    </source>
</evidence>
<dbReference type="AlphaFoldDB" id="A0AAD9JQF4"/>
<reference evidence="5" key="1">
    <citation type="journal article" date="2023" name="Mol. Biol. Evol.">
        <title>Third-Generation Sequencing Reveals the Adaptive Role of the Epigenome in Three Deep-Sea Polychaetes.</title>
        <authorList>
            <person name="Perez M."/>
            <person name="Aroh O."/>
            <person name="Sun Y."/>
            <person name="Lan Y."/>
            <person name="Juniper S.K."/>
            <person name="Young C.R."/>
            <person name="Angers B."/>
            <person name="Qian P.Y."/>
        </authorList>
    </citation>
    <scope>NUCLEOTIDE SEQUENCE</scope>
    <source>
        <strain evidence="5">R07B-5</strain>
    </source>
</reference>
<keyword evidence="2 4" id="KW-1133">Transmembrane helix</keyword>
<organism evidence="5 6">
    <name type="scientific">Ridgeia piscesae</name>
    <name type="common">Tubeworm</name>
    <dbReference type="NCBI Taxonomy" id="27915"/>
    <lineage>
        <taxon>Eukaryota</taxon>
        <taxon>Metazoa</taxon>
        <taxon>Spiralia</taxon>
        <taxon>Lophotrochozoa</taxon>
        <taxon>Annelida</taxon>
        <taxon>Polychaeta</taxon>
        <taxon>Sedentaria</taxon>
        <taxon>Canalipalpata</taxon>
        <taxon>Sabellida</taxon>
        <taxon>Siboglinidae</taxon>
        <taxon>Ridgeia</taxon>
    </lineage>
</organism>
<evidence type="ECO:0000313" key="6">
    <source>
        <dbReference type="Proteomes" id="UP001209878"/>
    </source>
</evidence>
<dbReference type="Proteomes" id="UP001209878">
    <property type="component" value="Unassembled WGS sequence"/>
</dbReference>